<evidence type="ECO:0000256" key="2">
    <source>
        <dbReference type="ARBA" id="ARBA00022475"/>
    </source>
</evidence>
<keyword evidence="5 6" id="KW-0472">Membrane</keyword>
<sequence length="101" mass="11748">MLQSIATPLGRFRLLTFAEGVSFLVILFITMPLKYWFDYPEANKVVGMIHGVLFILYVIMVLQRTWVDKWSMGQTLWGLAASVIPFGTFWFDHKYLKPQNS</sequence>
<accession>A0ABP9D7X2</accession>
<evidence type="ECO:0000256" key="6">
    <source>
        <dbReference type="SAM" id="Phobius"/>
    </source>
</evidence>
<keyword evidence="2" id="KW-1003">Cell membrane</keyword>
<evidence type="ECO:0000256" key="4">
    <source>
        <dbReference type="ARBA" id="ARBA00022989"/>
    </source>
</evidence>
<evidence type="ECO:0000313" key="8">
    <source>
        <dbReference type="EMBL" id="GAA4833925.1"/>
    </source>
</evidence>
<dbReference type="Proteomes" id="UP001500298">
    <property type="component" value="Unassembled WGS sequence"/>
</dbReference>
<evidence type="ECO:0000256" key="1">
    <source>
        <dbReference type="ARBA" id="ARBA00004651"/>
    </source>
</evidence>
<dbReference type="InterPro" id="IPR023845">
    <property type="entry name" value="DUF3817_TM"/>
</dbReference>
<dbReference type="Pfam" id="PF12823">
    <property type="entry name" value="DUF3817"/>
    <property type="match status" value="1"/>
</dbReference>
<organism evidence="8 9">
    <name type="scientific">Algivirga pacifica</name>
    <dbReference type="NCBI Taxonomy" id="1162670"/>
    <lineage>
        <taxon>Bacteria</taxon>
        <taxon>Pseudomonadati</taxon>
        <taxon>Bacteroidota</taxon>
        <taxon>Cytophagia</taxon>
        <taxon>Cytophagales</taxon>
        <taxon>Flammeovirgaceae</taxon>
        <taxon>Algivirga</taxon>
    </lineage>
</organism>
<protein>
    <submittedName>
        <fullName evidence="8">DUF3817 domain-containing protein</fullName>
    </submittedName>
</protein>
<feature type="transmembrane region" description="Helical" evidence="6">
    <location>
        <begin position="74"/>
        <end position="91"/>
    </location>
</feature>
<evidence type="ECO:0000256" key="3">
    <source>
        <dbReference type="ARBA" id="ARBA00022692"/>
    </source>
</evidence>
<evidence type="ECO:0000313" key="9">
    <source>
        <dbReference type="Proteomes" id="UP001500298"/>
    </source>
</evidence>
<keyword evidence="4 6" id="KW-1133">Transmembrane helix</keyword>
<keyword evidence="9" id="KW-1185">Reference proteome</keyword>
<comment type="caution">
    <text evidence="8">The sequence shown here is derived from an EMBL/GenBank/DDBJ whole genome shotgun (WGS) entry which is preliminary data.</text>
</comment>
<feature type="transmembrane region" description="Helical" evidence="6">
    <location>
        <begin position="45"/>
        <end position="62"/>
    </location>
</feature>
<dbReference type="NCBIfam" id="TIGR03954">
    <property type="entry name" value="integ_memb_HG"/>
    <property type="match status" value="1"/>
</dbReference>
<name>A0ABP9D7X2_9BACT</name>
<feature type="transmembrane region" description="Helical" evidence="6">
    <location>
        <begin position="12"/>
        <end position="33"/>
    </location>
</feature>
<keyword evidence="3 6" id="KW-0812">Transmembrane</keyword>
<dbReference type="EMBL" id="BAABJX010000029">
    <property type="protein sequence ID" value="GAA4833925.1"/>
    <property type="molecule type" value="Genomic_DNA"/>
</dbReference>
<dbReference type="PANTHER" id="PTHR40077">
    <property type="entry name" value="MEMBRANE PROTEIN-RELATED"/>
    <property type="match status" value="1"/>
</dbReference>
<evidence type="ECO:0000259" key="7">
    <source>
        <dbReference type="Pfam" id="PF12823"/>
    </source>
</evidence>
<dbReference type="PANTHER" id="PTHR40077:SF1">
    <property type="entry name" value="MEMBRANE PROTEIN"/>
    <property type="match status" value="1"/>
</dbReference>
<reference evidence="9" key="1">
    <citation type="journal article" date="2019" name="Int. J. Syst. Evol. Microbiol.">
        <title>The Global Catalogue of Microorganisms (GCM) 10K type strain sequencing project: providing services to taxonomists for standard genome sequencing and annotation.</title>
        <authorList>
            <consortium name="The Broad Institute Genomics Platform"/>
            <consortium name="The Broad Institute Genome Sequencing Center for Infectious Disease"/>
            <person name="Wu L."/>
            <person name="Ma J."/>
        </authorList>
    </citation>
    <scope>NUCLEOTIDE SEQUENCE [LARGE SCALE GENOMIC DNA]</scope>
    <source>
        <strain evidence="9">JCM 18326</strain>
    </source>
</reference>
<dbReference type="RefSeq" id="WP_345371250.1">
    <property type="nucleotide sequence ID" value="NZ_BAABJX010000029.1"/>
</dbReference>
<proteinExistence type="predicted"/>
<feature type="domain" description="DUF3817" evidence="7">
    <location>
        <begin position="9"/>
        <end position="95"/>
    </location>
</feature>
<evidence type="ECO:0000256" key="5">
    <source>
        <dbReference type="ARBA" id="ARBA00023136"/>
    </source>
</evidence>
<gene>
    <name evidence="8" type="ORF">GCM10023331_18920</name>
</gene>
<comment type="subcellular location">
    <subcellularLocation>
        <location evidence="1">Cell membrane</location>
        <topology evidence="1">Multi-pass membrane protein</topology>
    </subcellularLocation>
</comment>